<evidence type="ECO:0000313" key="2">
    <source>
        <dbReference type="Proteomes" id="UP000053676"/>
    </source>
</evidence>
<protein>
    <submittedName>
        <fullName evidence="1">Uncharacterized protein</fullName>
    </submittedName>
</protein>
<sequence length="154" mass="17602">MAISDHASHIGRPTLCYCDTYNVLICRLSAEPCEVGREFLVPCGSCCSTLEYQLESFKRQAFLDGFKTLSILRAVVKVFNEPVIFFVDVFHCEIFQKPATVAKRSDQDFHAQKYECMLSQQTSEDNAYNIGANSDLHMHLGSIDRSYKCYRLHQ</sequence>
<dbReference type="Proteomes" id="UP000053676">
    <property type="component" value="Unassembled WGS sequence"/>
</dbReference>
<dbReference type="AlphaFoldDB" id="W2TT06"/>
<name>W2TT06_NECAM</name>
<dbReference type="KEGG" id="nai:NECAME_17012"/>
<evidence type="ECO:0000313" key="1">
    <source>
        <dbReference type="EMBL" id="ETN84774.1"/>
    </source>
</evidence>
<dbReference type="EMBL" id="KI657867">
    <property type="protein sequence ID" value="ETN84774.1"/>
    <property type="molecule type" value="Genomic_DNA"/>
</dbReference>
<accession>W2TT06</accession>
<organism evidence="1 2">
    <name type="scientific">Necator americanus</name>
    <name type="common">Human hookworm</name>
    <dbReference type="NCBI Taxonomy" id="51031"/>
    <lineage>
        <taxon>Eukaryota</taxon>
        <taxon>Metazoa</taxon>
        <taxon>Ecdysozoa</taxon>
        <taxon>Nematoda</taxon>
        <taxon>Chromadorea</taxon>
        <taxon>Rhabditida</taxon>
        <taxon>Rhabditina</taxon>
        <taxon>Rhabditomorpha</taxon>
        <taxon>Strongyloidea</taxon>
        <taxon>Ancylostomatidae</taxon>
        <taxon>Bunostominae</taxon>
        <taxon>Necator</taxon>
    </lineage>
</organism>
<reference evidence="2" key="1">
    <citation type="journal article" date="2014" name="Nat. Genet.">
        <title>Genome of the human hookworm Necator americanus.</title>
        <authorList>
            <person name="Tang Y.T."/>
            <person name="Gao X."/>
            <person name="Rosa B.A."/>
            <person name="Abubucker S."/>
            <person name="Hallsworth-Pepin K."/>
            <person name="Martin J."/>
            <person name="Tyagi R."/>
            <person name="Heizer E."/>
            <person name="Zhang X."/>
            <person name="Bhonagiri-Palsikar V."/>
            <person name="Minx P."/>
            <person name="Warren W.C."/>
            <person name="Wang Q."/>
            <person name="Zhan B."/>
            <person name="Hotez P.J."/>
            <person name="Sternberg P.W."/>
            <person name="Dougall A."/>
            <person name="Gaze S.T."/>
            <person name="Mulvenna J."/>
            <person name="Sotillo J."/>
            <person name="Ranganathan S."/>
            <person name="Rabelo E.M."/>
            <person name="Wilson R.K."/>
            <person name="Felgner P.L."/>
            <person name="Bethony J."/>
            <person name="Hawdon J.M."/>
            <person name="Gasser R.B."/>
            <person name="Loukas A."/>
            <person name="Mitreva M."/>
        </authorList>
    </citation>
    <scope>NUCLEOTIDE SEQUENCE [LARGE SCALE GENOMIC DNA]</scope>
</reference>
<gene>
    <name evidence="1" type="ORF">NECAME_17012</name>
</gene>
<keyword evidence="2" id="KW-1185">Reference proteome</keyword>
<proteinExistence type="predicted"/>